<keyword evidence="4" id="KW-1185">Reference proteome</keyword>
<evidence type="ECO:0000313" key="3">
    <source>
        <dbReference type="EMBL" id="GIJ82092.1"/>
    </source>
</evidence>
<feature type="signal peptide" evidence="2">
    <location>
        <begin position="1"/>
        <end position="18"/>
    </location>
</feature>
<evidence type="ECO:0000256" key="1">
    <source>
        <dbReference type="ARBA" id="ARBA00023157"/>
    </source>
</evidence>
<gene>
    <name evidence="3" type="ORF">Asppvi_000595</name>
</gene>
<accession>A0A9P3B150</accession>
<keyword evidence="1 2" id="KW-1015">Disulfide bond</keyword>
<dbReference type="Pfam" id="PF01185">
    <property type="entry name" value="Hydrophobin"/>
    <property type="match status" value="1"/>
</dbReference>
<evidence type="ECO:0000313" key="4">
    <source>
        <dbReference type="Proteomes" id="UP001043456"/>
    </source>
</evidence>
<keyword evidence="2" id="KW-0134">Cell wall</keyword>
<comment type="caution">
    <text evidence="3">The sequence shown here is derived from an EMBL/GenBank/DDBJ whole genome shotgun (WGS) entry which is preliminary data.</text>
</comment>
<name>A0A9P3B150_9EURO</name>
<reference evidence="3 4" key="1">
    <citation type="submission" date="2018-10" db="EMBL/GenBank/DDBJ databases">
        <title>Pan-genome distribution and transcriptional activeness of fungal secondary metabolism genes in Aspergillus section Fumigati.</title>
        <authorList>
            <person name="Takahashi H."/>
            <person name="Umemura M."/>
            <person name="Ninomiya A."/>
            <person name="Kusuya Y."/>
            <person name="Urayama S."/>
            <person name="Shimizu M."/>
            <person name="Watanabe A."/>
            <person name="Kamei K."/>
            <person name="Yaguchi T."/>
            <person name="Hagiwara D."/>
        </authorList>
    </citation>
    <scope>NUCLEOTIDE SEQUENCE [LARGE SCALE GENOMIC DNA]</scope>
    <source>
        <strain evidence="3 4">IFM 55266</strain>
    </source>
</reference>
<keyword evidence="2" id="KW-0964">Secreted</keyword>
<comment type="subcellular location">
    <subcellularLocation>
        <location evidence="2">Secreted</location>
        <location evidence="2">Cell wall</location>
    </subcellularLocation>
</comment>
<protein>
    <recommendedName>
        <fullName evidence="2">Hydrophobin</fullName>
    </recommendedName>
</protein>
<dbReference type="RefSeq" id="XP_043152839.1">
    <property type="nucleotide sequence ID" value="XM_043296904.1"/>
</dbReference>
<dbReference type="OrthoDB" id="4225815at2759"/>
<dbReference type="SMART" id="SM00075">
    <property type="entry name" value="HYDRO"/>
    <property type="match status" value="1"/>
</dbReference>
<keyword evidence="2" id="KW-0732">Signal</keyword>
<sequence>MKFTTGITALLLAVSAVAMKADWKKAKEKEMEMEKEKEKGWGGHYPPIPSDMTVKEATKKCGDQAQLSCCNKAIRAGDVTDIGGTLKNVAGGGSGIGGLEIFDQCSKLDLQIAIIAIPIQDILNDVCKENVACCMDSPGSAADDLLGLDLPCIALGNLL</sequence>
<comment type="similarity">
    <text evidence="2">Belongs to the fungal hydrophobin family.</text>
</comment>
<dbReference type="Proteomes" id="UP001043456">
    <property type="component" value="Unassembled WGS sequence"/>
</dbReference>
<dbReference type="EMBL" id="BHVY01000001">
    <property type="protein sequence ID" value="GIJ82092.1"/>
    <property type="molecule type" value="Genomic_DNA"/>
</dbReference>
<dbReference type="AlphaFoldDB" id="A0A9P3B150"/>
<dbReference type="GO" id="GO:0009277">
    <property type="term" value="C:fungal-type cell wall"/>
    <property type="evidence" value="ECO:0007669"/>
    <property type="project" value="InterPro"/>
</dbReference>
<dbReference type="GeneID" id="66999208"/>
<proteinExistence type="inferred from homology"/>
<organism evidence="3 4">
    <name type="scientific">Aspergillus pseudoviridinutans</name>
    <dbReference type="NCBI Taxonomy" id="1517512"/>
    <lineage>
        <taxon>Eukaryota</taxon>
        <taxon>Fungi</taxon>
        <taxon>Dikarya</taxon>
        <taxon>Ascomycota</taxon>
        <taxon>Pezizomycotina</taxon>
        <taxon>Eurotiomycetes</taxon>
        <taxon>Eurotiomycetidae</taxon>
        <taxon>Eurotiales</taxon>
        <taxon>Aspergillaceae</taxon>
        <taxon>Aspergillus</taxon>
        <taxon>Aspergillus subgen. Fumigati</taxon>
    </lineage>
</organism>
<evidence type="ECO:0000256" key="2">
    <source>
        <dbReference type="RuleBase" id="RU365009"/>
    </source>
</evidence>
<dbReference type="InterPro" id="IPR001338">
    <property type="entry name" value="Class_I_Hydrophobin"/>
</dbReference>
<feature type="chain" id="PRO_5040546382" description="Hydrophobin" evidence="2">
    <location>
        <begin position="19"/>
        <end position="159"/>
    </location>
</feature>
<dbReference type="GO" id="GO:0005199">
    <property type="term" value="F:structural constituent of cell wall"/>
    <property type="evidence" value="ECO:0007669"/>
    <property type="project" value="InterPro"/>
</dbReference>